<dbReference type="OrthoDB" id="415825at2759"/>
<sequence>MEITRLSSGIILSLTILINLTSFVLSQLNGLQTLDIYSKIATDPHATSSFTTDFGNLSISSPAAVFYPSSPDDIAMLVRFSYTSMKPFTISPRGVGHSMNGQTFAPDGIVIDMLSLGRGHDDCRVTVITDGRVPYADVGGEQHWIDVLNATLKQGLMPRVFTDYLYATVGGTISNAGIGGQAFRNGPQTSHVYELDVITGTGEMVTCSRDREADLFYAALGGLGQFGVITKARIALEPAKKMARWVRLIYTDVELFTRDQEKLISLEKTSTGFDFVEGQVILSEAQVPGIKSSFFSDSDIEKITRLAAGNNGPIYLLEGAAYYDYSTATSVAENVTLLLEELHYEYGFAFSRDVPLVDFLDRVHYEETFLRWDDKMSAVIPTEEVFYAISILWSAVANDIKILENENKKILTICENSNFGCKEYLPHYTNMADWQKHFGNKWSKFVSRKKKFDPKALMSPGQQIFR</sequence>
<dbReference type="InterPro" id="IPR006094">
    <property type="entry name" value="Oxid_FAD_bind_N"/>
</dbReference>
<dbReference type="InterPro" id="IPR036318">
    <property type="entry name" value="FAD-bd_PCMH-like_sf"/>
</dbReference>
<evidence type="ECO:0000256" key="1">
    <source>
        <dbReference type="ARBA" id="ARBA00001974"/>
    </source>
</evidence>
<evidence type="ECO:0000256" key="6">
    <source>
        <dbReference type="ARBA" id="ARBA00022827"/>
    </source>
</evidence>
<gene>
    <name evidence="9" type="ORF">FCM35_KLT01129</name>
</gene>
<dbReference type="EMBL" id="SWLB01000010">
    <property type="protein sequence ID" value="KAF3333438.1"/>
    <property type="molecule type" value="Genomic_DNA"/>
</dbReference>
<dbReference type="Gene3D" id="3.30.465.10">
    <property type="match status" value="1"/>
</dbReference>
<dbReference type="InterPro" id="IPR016169">
    <property type="entry name" value="FAD-bd_PCMH_sub2"/>
</dbReference>
<protein>
    <recommendedName>
        <fullName evidence="4">cytokinin dehydrogenase</fullName>
        <ecNumber evidence="4">1.5.99.12</ecNumber>
    </recommendedName>
</protein>
<dbReference type="InterPro" id="IPR015345">
    <property type="entry name" value="Cytokinin_DH_FAD/cytokin-bd"/>
</dbReference>
<dbReference type="PROSITE" id="PS51387">
    <property type="entry name" value="FAD_PCMH"/>
    <property type="match status" value="1"/>
</dbReference>
<dbReference type="AlphaFoldDB" id="A0A833R506"/>
<feature type="domain" description="FAD-binding PCMH-type" evidence="8">
    <location>
        <begin position="58"/>
        <end position="239"/>
    </location>
</feature>
<dbReference type="InterPro" id="IPR016166">
    <property type="entry name" value="FAD-bd_PCMH"/>
</dbReference>
<dbReference type="Pfam" id="PF09265">
    <property type="entry name" value="Cytokin-bind"/>
    <property type="match status" value="1"/>
</dbReference>
<accession>A0A833R506</accession>
<organism evidence="9 10">
    <name type="scientific">Carex littledalei</name>
    <dbReference type="NCBI Taxonomy" id="544730"/>
    <lineage>
        <taxon>Eukaryota</taxon>
        <taxon>Viridiplantae</taxon>
        <taxon>Streptophyta</taxon>
        <taxon>Embryophyta</taxon>
        <taxon>Tracheophyta</taxon>
        <taxon>Spermatophyta</taxon>
        <taxon>Magnoliopsida</taxon>
        <taxon>Liliopsida</taxon>
        <taxon>Poales</taxon>
        <taxon>Cyperaceae</taxon>
        <taxon>Cyperoideae</taxon>
        <taxon>Cariceae</taxon>
        <taxon>Carex</taxon>
        <taxon>Carex subgen. Euthyceras</taxon>
    </lineage>
</organism>
<dbReference type="SUPFAM" id="SSF55103">
    <property type="entry name" value="FAD-linked oxidases, C-terminal domain"/>
    <property type="match status" value="1"/>
</dbReference>
<evidence type="ECO:0000256" key="2">
    <source>
        <dbReference type="ARBA" id="ARBA00005466"/>
    </source>
</evidence>
<dbReference type="SUPFAM" id="SSF56176">
    <property type="entry name" value="FAD-binding/transporter-associated domain-like"/>
    <property type="match status" value="1"/>
</dbReference>
<dbReference type="InterPro" id="IPR016167">
    <property type="entry name" value="FAD-bd_PCMH_sub1"/>
</dbReference>
<evidence type="ECO:0000256" key="7">
    <source>
        <dbReference type="ARBA" id="ARBA00023002"/>
    </source>
</evidence>
<name>A0A833R506_9POAL</name>
<evidence type="ECO:0000256" key="4">
    <source>
        <dbReference type="ARBA" id="ARBA00011928"/>
    </source>
</evidence>
<comment type="similarity">
    <text evidence="2">Belongs to the oxygen-dependent FAD-linked oxidoreductase family.</text>
</comment>
<dbReference type="Pfam" id="PF01565">
    <property type="entry name" value="FAD_binding_4"/>
    <property type="match status" value="1"/>
</dbReference>
<keyword evidence="5" id="KW-0285">Flavoprotein</keyword>
<evidence type="ECO:0000313" key="10">
    <source>
        <dbReference type="Proteomes" id="UP000623129"/>
    </source>
</evidence>
<dbReference type="InterPro" id="IPR016164">
    <property type="entry name" value="FAD-linked_Oxase-like_C"/>
</dbReference>
<evidence type="ECO:0000313" key="9">
    <source>
        <dbReference type="EMBL" id="KAF3333438.1"/>
    </source>
</evidence>
<dbReference type="GO" id="GO:0019139">
    <property type="term" value="F:cytokinin dehydrogenase activity"/>
    <property type="evidence" value="ECO:0007669"/>
    <property type="project" value="UniProtKB-EC"/>
</dbReference>
<evidence type="ECO:0000259" key="8">
    <source>
        <dbReference type="PROSITE" id="PS51387"/>
    </source>
</evidence>
<keyword evidence="7" id="KW-0560">Oxidoreductase</keyword>
<keyword evidence="6" id="KW-0274">FAD</keyword>
<dbReference type="InterPro" id="IPR050432">
    <property type="entry name" value="FAD-linked_Oxidoreductases_BP"/>
</dbReference>
<dbReference type="PANTHER" id="PTHR13878:SF65">
    <property type="entry name" value="CYTOKININ DEHYDROGENASE 10"/>
    <property type="match status" value="1"/>
</dbReference>
<proteinExistence type="inferred from homology"/>
<evidence type="ECO:0000256" key="3">
    <source>
        <dbReference type="ARBA" id="ARBA00011245"/>
    </source>
</evidence>
<dbReference type="PANTHER" id="PTHR13878">
    <property type="entry name" value="GULONOLACTONE OXIDASE"/>
    <property type="match status" value="1"/>
</dbReference>
<comment type="cofactor">
    <cofactor evidence="1">
        <name>FAD</name>
        <dbReference type="ChEBI" id="CHEBI:57692"/>
    </cofactor>
</comment>
<dbReference type="GO" id="GO:0071949">
    <property type="term" value="F:FAD binding"/>
    <property type="evidence" value="ECO:0007669"/>
    <property type="project" value="InterPro"/>
</dbReference>
<dbReference type="EC" id="1.5.99.12" evidence="4"/>
<dbReference type="Gene3D" id="3.40.462.10">
    <property type="entry name" value="FAD-linked oxidases, C-terminal domain"/>
    <property type="match status" value="1"/>
</dbReference>
<keyword evidence="10" id="KW-1185">Reference proteome</keyword>
<reference evidence="9" key="1">
    <citation type="submission" date="2020-01" db="EMBL/GenBank/DDBJ databases">
        <title>Genome sequence of Kobresia littledalei, the first chromosome-level genome in the family Cyperaceae.</title>
        <authorList>
            <person name="Qu G."/>
        </authorList>
    </citation>
    <scope>NUCLEOTIDE SEQUENCE</scope>
    <source>
        <strain evidence="9">C.B.Clarke</strain>
        <tissue evidence="9">Leaf</tissue>
    </source>
</reference>
<dbReference type="Proteomes" id="UP000623129">
    <property type="component" value="Unassembled WGS sequence"/>
</dbReference>
<dbReference type="GO" id="GO:0009690">
    <property type="term" value="P:cytokinin metabolic process"/>
    <property type="evidence" value="ECO:0007669"/>
    <property type="project" value="InterPro"/>
</dbReference>
<evidence type="ECO:0000256" key="5">
    <source>
        <dbReference type="ARBA" id="ARBA00022630"/>
    </source>
</evidence>
<comment type="caution">
    <text evidence="9">The sequence shown here is derived from an EMBL/GenBank/DDBJ whole genome shotgun (WGS) entry which is preliminary data.</text>
</comment>
<comment type="subunit">
    <text evidence="3">Monomer.</text>
</comment>
<dbReference type="InterPro" id="IPR016170">
    <property type="entry name" value="Cytok_DH_C_sf"/>
</dbReference>
<dbReference type="Gene3D" id="3.30.43.10">
    <property type="entry name" value="Uridine Diphospho-n-acetylenolpyruvylglucosamine Reductase, domain 2"/>
    <property type="match status" value="2"/>
</dbReference>